<sequence>MEENPMFVSVHFQQVLLRGFDNTYPINLVGWFTSFGTFIESEDDLYEKMFGVPPTQINFKLKDERKS</sequence>
<dbReference type="EMBL" id="JAAMPC010000006">
    <property type="protein sequence ID" value="KAG2307948.1"/>
    <property type="molecule type" value="Genomic_DNA"/>
</dbReference>
<evidence type="ECO:0000313" key="1">
    <source>
        <dbReference type="EMBL" id="KAG2307948.1"/>
    </source>
</evidence>
<dbReference type="Proteomes" id="UP000886595">
    <property type="component" value="Unassembled WGS sequence"/>
</dbReference>
<gene>
    <name evidence="1" type="ORF">Bca52824_027696</name>
</gene>
<accession>A0A8X7VAZ4</accession>
<protein>
    <submittedName>
        <fullName evidence="1">Uncharacterized protein</fullName>
    </submittedName>
</protein>
<reference evidence="1 2" key="1">
    <citation type="submission" date="2020-02" db="EMBL/GenBank/DDBJ databases">
        <authorList>
            <person name="Ma Q."/>
            <person name="Huang Y."/>
            <person name="Song X."/>
            <person name="Pei D."/>
        </authorList>
    </citation>
    <scope>NUCLEOTIDE SEQUENCE [LARGE SCALE GENOMIC DNA]</scope>
    <source>
        <strain evidence="1">Sxm20200214</strain>
        <tissue evidence="1">Leaf</tissue>
    </source>
</reference>
<name>A0A8X7VAZ4_BRACI</name>
<comment type="caution">
    <text evidence="1">The sequence shown here is derived from an EMBL/GenBank/DDBJ whole genome shotgun (WGS) entry which is preliminary data.</text>
</comment>
<organism evidence="1 2">
    <name type="scientific">Brassica carinata</name>
    <name type="common">Ethiopian mustard</name>
    <name type="synonym">Abyssinian cabbage</name>
    <dbReference type="NCBI Taxonomy" id="52824"/>
    <lineage>
        <taxon>Eukaryota</taxon>
        <taxon>Viridiplantae</taxon>
        <taxon>Streptophyta</taxon>
        <taxon>Embryophyta</taxon>
        <taxon>Tracheophyta</taxon>
        <taxon>Spermatophyta</taxon>
        <taxon>Magnoliopsida</taxon>
        <taxon>eudicotyledons</taxon>
        <taxon>Gunneridae</taxon>
        <taxon>Pentapetalae</taxon>
        <taxon>rosids</taxon>
        <taxon>malvids</taxon>
        <taxon>Brassicales</taxon>
        <taxon>Brassicaceae</taxon>
        <taxon>Brassiceae</taxon>
        <taxon>Brassica</taxon>
    </lineage>
</organism>
<dbReference type="AlphaFoldDB" id="A0A8X7VAZ4"/>
<proteinExistence type="predicted"/>
<keyword evidence="2" id="KW-1185">Reference proteome</keyword>
<evidence type="ECO:0000313" key="2">
    <source>
        <dbReference type="Proteomes" id="UP000886595"/>
    </source>
</evidence>